<feature type="signal peptide" evidence="1">
    <location>
        <begin position="1"/>
        <end position="29"/>
    </location>
</feature>
<keyword evidence="1" id="KW-0732">Signal</keyword>
<proteinExistence type="predicted"/>
<evidence type="ECO:0000313" key="2">
    <source>
        <dbReference type="EMBL" id="TNV73942.1"/>
    </source>
</evidence>
<keyword evidence="3" id="KW-1185">Reference proteome</keyword>
<dbReference type="AlphaFoldDB" id="A0A8J8NET9"/>
<dbReference type="EMBL" id="RRYP01017795">
    <property type="protein sequence ID" value="TNV73942.1"/>
    <property type="molecule type" value="Genomic_DNA"/>
</dbReference>
<sequence>MCFKRLQLIISSSLQTSLSLLSIFSLTQSRTEQVCLNFVHSSIKLFSPIAASPNLQSPHVSHTFPIVSMFLAKTLPSRGHLRVFQDLPSWSGVRVAEHRQPLTSRSSMLREGSKLILSAFVPFDWKTWQYFLICGIVSGLEANMPVGSKSSINRAKAAAVMKFYILQLLFIAFLQARNLCSMTIAQSVIQHPSSVILALSCDPLPTSLFLSSSILMAVMYSPHFRMSSFNSF</sequence>
<name>A0A8J8NET9_HALGN</name>
<comment type="caution">
    <text evidence="2">The sequence shown here is derived from an EMBL/GenBank/DDBJ whole genome shotgun (WGS) entry which is preliminary data.</text>
</comment>
<reference evidence="2" key="1">
    <citation type="submission" date="2019-06" db="EMBL/GenBank/DDBJ databases">
        <authorList>
            <person name="Zheng W."/>
        </authorList>
    </citation>
    <scope>NUCLEOTIDE SEQUENCE</scope>
    <source>
        <strain evidence="2">QDHG01</strain>
    </source>
</reference>
<evidence type="ECO:0000256" key="1">
    <source>
        <dbReference type="SAM" id="SignalP"/>
    </source>
</evidence>
<accession>A0A8J8NET9</accession>
<organism evidence="2 3">
    <name type="scientific">Halteria grandinella</name>
    <dbReference type="NCBI Taxonomy" id="5974"/>
    <lineage>
        <taxon>Eukaryota</taxon>
        <taxon>Sar</taxon>
        <taxon>Alveolata</taxon>
        <taxon>Ciliophora</taxon>
        <taxon>Intramacronucleata</taxon>
        <taxon>Spirotrichea</taxon>
        <taxon>Stichotrichia</taxon>
        <taxon>Sporadotrichida</taxon>
        <taxon>Halteriidae</taxon>
        <taxon>Halteria</taxon>
    </lineage>
</organism>
<gene>
    <name evidence="2" type="ORF">FGO68_gene7222</name>
</gene>
<protein>
    <submittedName>
        <fullName evidence="2">Uncharacterized protein</fullName>
    </submittedName>
</protein>
<feature type="chain" id="PRO_5035296782" evidence="1">
    <location>
        <begin position="30"/>
        <end position="232"/>
    </location>
</feature>
<evidence type="ECO:0000313" key="3">
    <source>
        <dbReference type="Proteomes" id="UP000785679"/>
    </source>
</evidence>
<dbReference type="Proteomes" id="UP000785679">
    <property type="component" value="Unassembled WGS sequence"/>
</dbReference>